<dbReference type="Proteomes" id="UP000030700">
    <property type="component" value="Unassembled WGS sequence"/>
</dbReference>
<dbReference type="InterPro" id="IPR000683">
    <property type="entry name" value="Gfo/Idh/MocA-like_OxRdtase_N"/>
</dbReference>
<accession>A0A0S6W4X2</accession>
<protein>
    <submittedName>
        <fullName evidence="4">Oxidoreductase domain protein</fullName>
    </submittedName>
</protein>
<proteinExistence type="predicted"/>
<dbReference type="InterPro" id="IPR036291">
    <property type="entry name" value="NAD(P)-bd_dom_sf"/>
</dbReference>
<name>A0A0S6W4X2_9BACT</name>
<dbReference type="Pfam" id="PF22725">
    <property type="entry name" value="GFO_IDH_MocA_C3"/>
    <property type="match status" value="1"/>
</dbReference>
<dbReference type="Gene3D" id="3.40.50.720">
    <property type="entry name" value="NAD(P)-binding Rossmann-like Domain"/>
    <property type="match status" value="1"/>
</dbReference>
<dbReference type="GO" id="GO:0000166">
    <property type="term" value="F:nucleotide binding"/>
    <property type="evidence" value="ECO:0007669"/>
    <property type="project" value="InterPro"/>
</dbReference>
<dbReference type="HOGENOM" id="CLU_023194_17_0_0"/>
<dbReference type="AlphaFoldDB" id="A0A0S6W4X2"/>
<dbReference type="Pfam" id="PF01408">
    <property type="entry name" value="GFO_IDH_MocA"/>
    <property type="match status" value="1"/>
</dbReference>
<dbReference type="PANTHER" id="PTHR43818">
    <property type="entry name" value="BCDNA.GH03377"/>
    <property type="match status" value="1"/>
</dbReference>
<keyword evidence="5" id="KW-1185">Reference proteome</keyword>
<evidence type="ECO:0000259" key="3">
    <source>
        <dbReference type="Pfam" id="PF22725"/>
    </source>
</evidence>
<evidence type="ECO:0000313" key="4">
    <source>
        <dbReference type="EMBL" id="GAK52686.1"/>
    </source>
</evidence>
<keyword evidence="1" id="KW-0560">Oxidoreductase</keyword>
<gene>
    <name evidence="4" type="ORF">U14_03941</name>
</gene>
<feature type="domain" description="GFO/IDH/MocA-like oxidoreductase" evidence="3">
    <location>
        <begin position="141"/>
        <end position="277"/>
    </location>
</feature>
<dbReference type="SUPFAM" id="SSF51735">
    <property type="entry name" value="NAD(P)-binding Rossmann-fold domains"/>
    <property type="match status" value="1"/>
</dbReference>
<reference evidence="4" key="1">
    <citation type="journal article" date="2015" name="PeerJ">
        <title>First genomic representation of candidate bacterial phylum KSB3 points to enhanced environmental sensing as a trigger of wastewater bulking.</title>
        <authorList>
            <person name="Sekiguchi Y."/>
            <person name="Ohashi A."/>
            <person name="Parks D.H."/>
            <person name="Yamauchi T."/>
            <person name="Tyson G.W."/>
            <person name="Hugenholtz P."/>
        </authorList>
    </citation>
    <scope>NUCLEOTIDE SEQUENCE [LARGE SCALE GENOMIC DNA]</scope>
</reference>
<dbReference type="EMBL" id="DF820459">
    <property type="protein sequence ID" value="GAK52686.1"/>
    <property type="molecule type" value="Genomic_DNA"/>
</dbReference>
<dbReference type="InterPro" id="IPR050463">
    <property type="entry name" value="Gfo/Idh/MocA_oxidrdct_glycsds"/>
</dbReference>
<dbReference type="Gene3D" id="3.30.360.10">
    <property type="entry name" value="Dihydrodipicolinate Reductase, domain 2"/>
    <property type="match status" value="1"/>
</dbReference>
<dbReference type="PANTHER" id="PTHR43818:SF11">
    <property type="entry name" value="BCDNA.GH03377"/>
    <property type="match status" value="1"/>
</dbReference>
<dbReference type="STRING" id="1499966.U14_03941"/>
<evidence type="ECO:0000256" key="1">
    <source>
        <dbReference type="ARBA" id="ARBA00023002"/>
    </source>
</evidence>
<sequence length="380" mass="41768">MEKIGIGLIGYGGIGKIHTLCYKDIEMYYPGQLPEIDLAAVCASNPESAKRAAKEGGYRTWFTDASALIHDDDVTVIDCSLPNFAHRTILLEAIAAGKHIYCEKPLALNGAEAREIATAAAAAAKTQVGMTFNYRFIPALLRAHELVQAGALGEIYRFQAEYLHTGYENPEKPLSWRLQHDKSGGGALADLGAHAIDLMRWLLGEFEAVRAMTHTYITERPVSLGAKEKGAVTVDDAAWLQVRLKNGALGTIEASRFSTGVLDELRFEICGEKGALRFNLMDANYLYWFDASRKGGTYGGDQGWQRLDTVQQYPGASIPPARSILGWQRTHAENQYQFLKAIAEGKTPQPNIIDGLRAQFVLDAAYLSARQGGWVEVEQE</sequence>
<organism evidence="4">
    <name type="scientific">Candidatus Moduliflexus flocculans</name>
    <dbReference type="NCBI Taxonomy" id="1499966"/>
    <lineage>
        <taxon>Bacteria</taxon>
        <taxon>Candidatus Moduliflexota</taxon>
        <taxon>Candidatus Moduliflexia</taxon>
        <taxon>Candidatus Moduliflexales</taxon>
        <taxon>Candidatus Moduliflexaceae</taxon>
    </lineage>
</organism>
<dbReference type="SUPFAM" id="SSF55347">
    <property type="entry name" value="Glyceraldehyde-3-phosphate dehydrogenase-like, C-terminal domain"/>
    <property type="match status" value="1"/>
</dbReference>
<dbReference type="GO" id="GO:0016491">
    <property type="term" value="F:oxidoreductase activity"/>
    <property type="evidence" value="ECO:0007669"/>
    <property type="project" value="UniProtKB-KW"/>
</dbReference>
<evidence type="ECO:0000313" key="5">
    <source>
        <dbReference type="Proteomes" id="UP000030700"/>
    </source>
</evidence>
<dbReference type="InterPro" id="IPR055170">
    <property type="entry name" value="GFO_IDH_MocA-like_dom"/>
</dbReference>
<feature type="domain" description="Gfo/Idh/MocA-like oxidoreductase N-terminal" evidence="2">
    <location>
        <begin position="5"/>
        <end position="126"/>
    </location>
</feature>
<evidence type="ECO:0000259" key="2">
    <source>
        <dbReference type="Pfam" id="PF01408"/>
    </source>
</evidence>